<dbReference type="RefSeq" id="WP_132315701.1">
    <property type="nucleotide sequence ID" value="NZ_FWZT01000002.1"/>
</dbReference>
<evidence type="ECO:0000313" key="1">
    <source>
        <dbReference type="EMBL" id="SME93310.1"/>
    </source>
</evidence>
<dbReference type="Gene3D" id="1.10.3680.10">
    <property type="entry name" value="TerB-like"/>
    <property type="match status" value="2"/>
</dbReference>
<proteinExistence type="predicted"/>
<dbReference type="AlphaFoldDB" id="A0A1Y6BAL0"/>
<sequence length="573" mass="65411">MGEAAEKEEQIIDEIDDTGEEESHEAISSAFCHIAVTDNLDSEQQKILSLIAMSLAYADHAKVREDDIFIQRLKKVLSESVEVEQLCDMYLQERDNFPLFLEKFESALQQGTIIEALHFIRTGEESDTKKVDTEEGLDYHALQKNLSSEDILKDIISLFLRTSYKKHKSDTSSKDPVTPTLVLQELAPNVYKDYKAKELLRHQHVGSWINMLDRSKPKITQLKEKLSRGDSDLKHNYVPFTISHNEILNSLDKAIGFPKEMHENTIYVLLAIMGHTASSDGQIAEVEEAKFIGGFIHRMDLKIDQEIFREKMAIPINDLLETVKEPEIAFAVFYEMMGVVFSNLEIDDEEKKLLDSVQKRFKISDEMVNLMYSRLYLDASLKGVESSLIESSNMFGDQNTNFHEFHKLFECFESVDVKNLIQTSRKFLAEFDPIDIPTIAPKKVKVAIVSLVGNALGLDGVLDSEEKKLLASLMQKLEITGQDLKTYPELMKGCSINQLCRALDKWFISKNLQKHLPAVAFYVLQAIGSDGVIDEKEEVFKNSLFKELGLHSSQYARMMLRVFWDYHLGSKEP</sequence>
<dbReference type="Proteomes" id="UP000192907">
    <property type="component" value="Unassembled WGS sequence"/>
</dbReference>
<evidence type="ECO:0000313" key="2">
    <source>
        <dbReference type="Proteomes" id="UP000192907"/>
    </source>
</evidence>
<organism evidence="1 2">
    <name type="scientific">Pseudobacteriovorax antillogorgiicola</name>
    <dbReference type="NCBI Taxonomy" id="1513793"/>
    <lineage>
        <taxon>Bacteria</taxon>
        <taxon>Pseudomonadati</taxon>
        <taxon>Bdellovibrionota</taxon>
        <taxon>Oligoflexia</taxon>
        <taxon>Oligoflexales</taxon>
        <taxon>Pseudobacteriovoracaceae</taxon>
        <taxon>Pseudobacteriovorax</taxon>
    </lineage>
</organism>
<dbReference type="SUPFAM" id="SSF158682">
    <property type="entry name" value="TerB-like"/>
    <property type="match status" value="2"/>
</dbReference>
<dbReference type="CDD" id="cd07177">
    <property type="entry name" value="terB_like"/>
    <property type="match status" value="1"/>
</dbReference>
<keyword evidence="2" id="KW-1185">Reference proteome</keyword>
<reference evidence="2" key="1">
    <citation type="submission" date="2017-04" db="EMBL/GenBank/DDBJ databases">
        <authorList>
            <person name="Varghese N."/>
            <person name="Submissions S."/>
        </authorList>
    </citation>
    <scope>NUCLEOTIDE SEQUENCE [LARGE SCALE GENOMIC DNA]</scope>
    <source>
        <strain evidence="2">RKEM611</strain>
    </source>
</reference>
<gene>
    <name evidence="1" type="ORF">SAMN06296036_10222</name>
</gene>
<evidence type="ECO:0008006" key="3">
    <source>
        <dbReference type="Google" id="ProtNLM"/>
    </source>
</evidence>
<protein>
    <recommendedName>
        <fullName evidence="3">Tellurite resistance protein TerB</fullName>
    </recommendedName>
</protein>
<accession>A0A1Y6BAL0</accession>
<dbReference type="InterPro" id="IPR029024">
    <property type="entry name" value="TerB-like"/>
</dbReference>
<dbReference type="STRING" id="1513793.SAMN06296036_10222"/>
<dbReference type="EMBL" id="FWZT01000002">
    <property type="protein sequence ID" value="SME93310.1"/>
    <property type="molecule type" value="Genomic_DNA"/>
</dbReference>
<name>A0A1Y6BAL0_9BACT</name>